<dbReference type="Proteomes" id="UP001222800">
    <property type="component" value="Chromosome"/>
</dbReference>
<evidence type="ECO:0008006" key="3">
    <source>
        <dbReference type="Google" id="ProtNLM"/>
    </source>
</evidence>
<proteinExistence type="predicted"/>
<reference evidence="1 2" key="1">
    <citation type="submission" date="2023-03" db="EMBL/GenBank/DDBJ databases">
        <title>Complete genome sequence of Tepidibacter sp. SWIR-1, isolated from a deep-sea hydrothermal vent.</title>
        <authorList>
            <person name="Li X."/>
        </authorList>
    </citation>
    <scope>NUCLEOTIDE SEQUENCE [LARGE SCALE GENOMIC DNA]</scope>
    <source>
        <strain evidence="1 2">SWIR-1</strain>
    </source>
</reference>
<dbReference type="RefSeq" id="WP_277734266.1">
    <property type="nucleotide sequence ID" value="NZ_CP120733.1"/>
</dbReference>
<evidence type="ECO:0000313" key="1">
    <source>
        <dbReference type="EMBL" id="WFD12011.1"/>
    </source>
</evidence>
<dbReference type="EMBL" id="CP120733">
    <property type="protein sequence ID" value="WFD12011.1"/>
    <property type="molecule type" value="Genomic_DNA"/>
</dbReference>
<accession>A0ABY8EGF6</accession>
<evidence type="ECO:0000313" key="2">
    <source>
        <dbReference type="Proteomes" id="UP001222800"/>
    </source>
</evidence>
<keyword evidence="2" id="KW-1185">Reference proteome</keyword>
<organism evidence="1 2">
    <name type="scientific">Tepidibacter hydrothermalis</name>
    <dbReference type="NCBI Taxonomy" id="3036126"/>
    <lineage>
        <taxon>Bacteria</taxon>
        <taxon>Bacillati</taxon>
        <taxon>Bacillota</taxon>
        <taxon>Clostridia</taxon>
        <taxon>Peptostreptococcales</taxon>
        <taxon>Peptostreptococcaceae</taxon>
        <taxon>Tepidibacter</taxon>
    </lineage>
</organism>
<sequence length="114" mass="12591">MSFRMDITGALKGLAEAELKMKAAVGLYANTAGKKLEGYAKQNAPWTDHTAQARQSIQGGHEWQGNKCNIFVAGNKEYSPFLEFCNEGKYAILYPTVRNYSAEIILGMQNLLGK</sequence>
<name>A0ABY8EGF6_9FIRM</name>
<gene>
    <name evidence="1" type="ORF">P4S50_08010</name>
</gene>
<protein>
    <recommendedName>
        <fullName evidence="3">HK97 gp10 family phage protein</fullName>
    </recommendedName>
</protein>